<evidence type="ECO:0000259" key="1">
    <source>
        <dbReference type="PROSITE" id="PS50097"/>
    </source>
</evidence>
<dbReference type="InterPro" id="IPR011705">
    <property type="entry name" value="BACK"/>
</dbReference>
<dbReference type="SMART" id="SM00225">
    <property type="entry name" value="BTB"/>
    <property type="match status" value="1"/>
</dbReference>
<accession>A0A9N8W1I7</accession>
<protein>
    <submittedName>
        <fullName evidence="2">2490_t:CDS:1</fullName>
    </submittedName>
</protein>
<dbReference type="Proteomes" id="UP000789375">
    <property type="component" value="Unassembled WGS sequence"/>
</dbReference>
<evidence type="ECO:0000313" key="3">
    <source>
        <dbReference type="Proteomes" id="UP000789375"/>
    </source>
</evidence>
<evidence type="ECO:0000313" key="2">
    <source>
        <dbReference type="EMBL" id="CAG8467743.1"/>
    </source>
</evidence>
<dbReference type="EMBL" id="CAJVPP010000306">
    <property type="protein sequence ID" value="CAG8467743.1"/>
    <property type="molecule type" value="Genomic_DNA"/>
</dbReference>
<dbReference type="InterPro" id="IPR000210">
    <property type="entry name" value="BTB/POZ_dom"/>
</dbReference>
<dbReference type="PROSITE" id="PS50097">
    <property type="entry name" value="BTB"/>
    <property type="match status" value="1"/>
</dbReference>
<comment type="caution">
    <text evidence="2">The sequence shown here is derived from an EMBL/GenBank/DDBJ whole genome shotgun (WGS) entry which is preliminary data.</text>
</comment>
<name>A0A9N8W1I7_FUNMO</name>
<dbReference type="Gene3D" id="3.30.710.10">
    <property type="entry name" value="Potassium Channel Kv1.1, Chain A"/>
    <property type="match status" value="1"/>
</dbReference>
<dbReference type="SUPFAM" id="SSF54695">
    <property type="entry name" value="POZ domain"/>
    <property type="match status" value="1"/>
</dbReference>
<dbReference type="AlphaFoldDB" id="A0A9N8W1I7"/>
<dbReference type="PANTHER" id="PTHR24410">
    <property type="entry name" value="HL07962P-RELATED"/>
    <property type="match status" value="1"/>
</dbReference>
<dbReference type="Pfam" id="PF07707">
    <property type="entry name" value="BACK"/>
    <property type="match status" value="1"/>
</dbReference>
<dbReference type="CDD" id="cd18186">
    <property type="entry name" value="BTB_POZ_ZBTB_KLHL-like"/>
    <property type="match status" value="1"/>
</dbReference>
<gene>
    <name evidence="2" type="ORF">FMOSSE_LOCUS2359</name>
</gene>
<reference evidence="2" key="1">
    <citation type="submission" date="2021-06" db="EMBL/GenBank/DDBJ databases">
        <authorList>
            <person name="Kallberg Y."/>
            <person name="Tangrot J."/>
            <person name="Rosling A."/>
        </authorList>
    </citation>
    <scope>NUCLEOTIDE SEQUENCE</scope>
    <source>
        <strain evidence="2">87-6 pot B 2015</strain>
    </source>
</reference>
<keyword evidence="3" id="KW-1185">Reference proteome</keyword>
<feature type="domain" description="BTB" evidence="1">
    <location>
        <begin position="23"/>
        <end position="96"/>
    </location>
</feature>
<dbReference type="PANTHER" id="PTHR24410:SF23">
    <property type="entry name" value="BTB DOMAIN-CONTAINING PROTEIN-RELATED"/>
    <property type="match status" value="1"/>
</dbReference>
<proteinExistence type="predicted"/>
<dbReference type="InterPro" id="IPR051481">
    <property type="entry name" value="BTB-POZ/Galectin-3-binding"/>
</dbReference>
<organism evidence="2 3">
    <name type="scientific">Funneliformis mosseae</name>
    <name type="common">Endomycorrhizal fungus</name>
    <name type="synonym">Glomus mosseae</name>
    <dbReference type="NCBI Taxonomy" id="27381"/>
    <lineage>
        <taxon>Eukaryota</taxon>
        <taxon>Fungi</taxon>
        <taxon>Fungi incertae sedis</taxon>
        <taxon>Mucoromycota</taxon>
        <taxon>Glomeromycotina</taxon>
        <taxon>Glomeromycetes</taxon>
        <taxon>Glomerales</taxon>
        <taxon>Glomeraceae</taxon>
        <taxon>Funneliformis</taxon>
    </lineage>
</organism>
<sequence>MTSIFYPSLSRDLSCMLENSDDFNVTIKVGEKNNTKEFRAHTLILRARSQYFKVAFSSNWITKENDMILFNKPNINQNVFDMILKYIYAGELDLTNLSSEDILRLLITSDELLLEELIKPVQAYLIKNPHVWVQRNFVLIYHQSLINCKRLQDFCFEPICVVPEPFFNSKHFLSLDKDILFDLLKRDDLTIGEIDIWDCLVKWGIGQTPRLIENFNETEWNPKGLEVLEKTIEKFIPLIRFTGGVPYFITRPYKAAIPYGVYRRIDLICNNKIYKKETTLTPRSRTKSKNQFMVASQLTFHSLSRDLALLLKKSDECNVIILVGENQDAREFHNTPGLESENVDRNQWSQENIEAFEKTISQFIPLIRFVEISSEDFFDKVRPYKDFIPRNIYEEVAEFYFKNTLPKSTLTQPRSINTQFEIESNLIRPNLDTKVKISRVVDTSRAIVEHKHSGFNFGETFYMGDESIFLRYNGSYEANVVDSNRYTSFTPEEIEIFRLL</sequence>
<dbReference type="InterPro" id="IPR011333">
    <property type="entry name" value="SKP1/BTB/POZ_sf"/>
</dbReference>
<dbReference type="Pfam" id="PF00651">
    <property type="entry name" value="BTB"/>
    <property type="match status" value="1"/>
</dbReference>